<keyword evidence="12" id="KW-1185">Reference proteome</keyword>
<comment type="similarity">
    <text evidence="2 8">Belongs to the TGF-beta family.</text>
</comment>
<dbReference type="InterPro" id="IPR001839">
    <property type="entry name" value="TGF-b_C"/>
</dbReference>
<accession>A0AAV4BSB3</accession>
<feature type="region of interest" description="Disordered" evidence="9">
    <location>
        <begin position="1"/>
        <end position="21"/>
    </location>
</feature>
<evidence type="ECO:0000256" key="7">
    <source>
        <dbReference type="ARBA" id="ARBA00023180"/>
    </source>
</evidence>
<feature type="region of interest" description="Disordered" evidence="9">
    <location>
        <begin position="354"/>
        <end position="413"/>
    </location>
</feature>
<dbReference type="SUPFAM" id="SSF57501">
    <property type="entry name" value="Cystine-knot cytokines"/>
    <property type="match status" value="1"/>
</dbReference>
<dbReference type="GO" id="GO:0008083">
    <property type="term" value="F:growth factor activity"/>
    <property type="evidence" value="ECO:0007669"/>
    <property type="project" value="UniProtKB-KW"/>
</dbReference>
<sequence>MTIQESKMKSRKDVLTSVTRPTSHKDGILSQVLLQLPLELMDSNDFGAKTSYIRPRSEKEKNRIRRSAQITPKDAVVQTADVDIRAQKSNNTTVENRYRVHSSGGYDYYDYDYADQTMTDQVDLHPAPSKPPEYMVHLFHMLAGTHIQMLQDTVVTSFTNLFYQDFEESQGKGIIYTLAFKTLFTANTVQPQHAELRLFVMMKAKDKKTDTGIRTNLQDADTCFNLSVTAYVNPSIKEHATKFPVNATNRYPDNQPPAKVLVAYKTFNISKSRWEGIEVTRDVRHWHKSALRIFEAQIDRCQTLKKSNGFNDTSKTDEPILGKPRTSDFFPLKVETGANSESSPILVVFSRQTVPGSMRHPQSTTSRLRRETRTVARNLDLKQDKSKPERTINESVDSSLRKHDYSSTGADTDEWKHSDIQTMSKKQYHEIGHYNKRVSSDLPDKVPDLNGINSLGDLAHILDLVEKSTTLERKHNQSETSLSPHSSISFGKKKTNKVRKTQEFQPEKNPKMLGFPNLSHYKLQKNSSSHDKKLHKEALYIRSRRDMKMLYRRHQDSVFNITANVIRSKRSTRIKRKRPCRKVNMTVDFTQIGLDKTILFPKDYKAYQCRGKCYVPISDYLTPTMHAIVQTLVHMTSRRRASRACCVPTKLDPISILKMNDDGSTDFFYSYPDMVVSKCGCR</sequence>
<dbReference type="PANTHER" id="PTHR11848">
    <property type="entry name" value="TGF-BETA FAMILY"/>
    <property type="match status" value="1"/>
</dbReference>
<dbReference type="PANTHER" id="PTHR11848:SF307">
    <property type="entry name" value="BONE MORPHOGENETIC PROTEIN 10"/>
    <property type="match status" value="1"/>
</dbReference>
<dbReference type="PROSITE" id="PS51362">
    <property type="entry name" value="TGF_BETA_2"/>
    <property type="match status" value="1"/>
</dbReference>
<keyword evidence="3" id="KW-0964">Secreted</keyword>
<dbReference type="InterPro" id="IPR029034">
    <property type="entry name" value="Cystine-knot_cytokine"/>
</dbReference>
<dbReference type="SMART" id="SM00204">
    <property type="entry name" value="TGFB"/>
    <property type="match status" value="1"/>
</dbReference>
<dbReference type="GO" id="GO:0005125">
    <property type="term" value="F:cytokine activity"/>
    <property type="evidence" value="ECO:0007669"/>
    <property type="project" value="TreeGrafter"/>
</dbReference>
<evidence type="ECO:0000256" key="9">
    <source>
        <dbReference type="SAM" id="MobiDB-lite"/>
    </source>
</evidence>
<comment type="caution">
    <text evidence="11">The sequence shown here is derived from an EMBL/GenBank/DDBJ whole genome shotgun (WGS) entry which is preliminary data.</text>
</comment>
<dbReference type="Pfam" id="PF00019">
    <property type="entry name" value="TGF_beta"/>
    <property type="match status" value="1"/>
</dbReference>
<reference evidence="11 12" key="1">
    <citation type="journal article" date="2021" name="Elife">
        <title>Chloroplast acquisition without the gene transfer in kleptoplastic sea slugs, Plakobranchus ocellatus.</title>
        <authorList>
            <person name="Maeda T."/>
            <person name="Takahashi S."/>
            <person name="Yoshida T."/>
            <person name="Shimamura S."/>
            <person name="Takaki Y."/>
            <person name="Nagai Y."/>
            <person name="Toyoda A."/>
            <person name="Suzuki Y."/>
            <person name="Arimoto A."/>
            <person name="Ishii H."/>
            <person name="Satoh N."/>
            <person name="Nishiyama T."/>
            <person name="Hasebe M."/>
            <person name="Maruyama T."/>
            <person name="Minagawa J."/>
            <person name="Obokata J."/>
            <person name="Shigenobu S."/>
        </authorList>
    </citation>
    <scope>NUCLEOTIDE SEQUENCE [LARGE SCALE GENOMIC DNA]</scope>
</reference>
<evidence type="ECO:0000313" key="11">
    <source>
        <dbReference type="EMBL" id="GFO22227.1"/>
    </source>
</evidence>
<dbReference type="GO" id="GO:0005615">
    <property type="term" value="C:extracellular space"/>
    <property type="evidence" value="ECO:0007669"/>
    <property type="project" value="TreeGrafter"/>
</dbReference>
<dbReference type="PROSITE" id="PS00250">
    <property type="entry name" value="TGF_BETA_1"/>
    <property type="match status" value="1"/>
</dbReference>
<dbReference type="InterPro" id="IPR017948">
    <property type="entry name" value="TGFb_CS"/>
</dbReference>
<keyword evidence="6" id="KW-1015">Disulfide bond</keyword>
<protein>
    <recommendedName>
        <fullName evidence="10">TGF-beta family profile domain-containing protein</fullName>
    </recommendedName>
</protein>
<dbReference type="FunFam" id="2.10.90.10:FF:000001">
    <property type="entry name" value="Bone morphogenetic protein 4"/>
    <property type="match status" value="1"/>
</dbReference>
<evidence type="ECO:0000256" key="5">
    <source>
        <dbReference type="ARBA" id="ARBA00023030"/>
    </source>
</evidence>
<dbReference type="Gene3D" id="2.10.90.10">
    <property type="entry name" value="Cystine-knot cytokines"/>
    <property type="match status" value="1"/>
</dbReference>
<evidence type="ECO:0000256" key="2">
    <source>
        <dbReference type="ARBA" id="ARBA00006656"/>
    </source>
</evidence>
<dbReference type="Proteomes" id="UP000735302">
    <property type="component" value="Unassembled WGS sequence"/>
</dbReference>
<feature type="compositionally biased region" description="Basic and acidic residues" evidence="9">
    <location>
        <begin position="368"/>
        <end position="392"/>
    </location>
</feature>
<evidence type="ECO:0000256" key="3">
    <source>
        <dbReference type="ARBA" id="ARBA00022525"/>
    </source>
</evidence>
<evidence type="ECO:0000256" key="1">
    <source>
        <dbReference type="ARBA" id="ARBA00004613"/>
    </source>
</evidence>
<keyword evidence="7" id="KW-0325">Glycoprotein</keyword>
<feature type="domain" description="TGF-beta family profile" evidence="10">
    <location>
        <begin position="567"/>
        <end position="682"/>
    </location>
</feature>
<organism evidence="11 12">
    <name type="scientific">Plakobranchus ocellatus</name>
    <dbReference type="NCBI Taxonomy" id="259542"/>
    <lineage>
        <taxon>Eukaryota</taxon>
        <taxon>Metazoa</taxon>
        <taxon>Spiralia</taxon>
        <taxon>Lophotrochozoa</taxon>
        <taxon>Mollusca</taxon>
        <taxon>Gastropoda</taxon>
        <taxon>Heterobranchia</taxon>
        <taxon>Euthyneura</taxon>
        <taxon>Panpulmonata</taxon>
        <taxon>Sacoglossa</taxon>
        <taxon>Placobranchoidea</taxon>
        <taxon>Plakobranchidae</taxon>
        <taxon>Plakobranchus</taxon>
    </lineage>
</organism>
<evidence type="ECO:0000313" key="12">
    <source>
        <dbReference type="Proteomes" id="UP000735302"/>
    </source>
</evidence>
<keyword evidence="4" id="KW-0732">Signal</keyword>
<evidence type="ECO:0000256" key="6">
    <source>
        <dbReference type="ARBA" id="ARBA00023157"/>
    </source>
</evidence>
<comment type="subcellular location">
    <subcellularLocation>
        <location evidence="1">Secreted</location>
    </subcellularLocation>
</comment>
<dbReference type="AlphaFoldDB" id="A0AAV4BSB3"/>
<dbReference type="EMBL" id="BLXT01005342">
    <property type="protein sequence ID" value="GFO22227.1"/>
    <property type="molecule type" value="Genomic_DNA"/>
</dbReference>
<feature type="compositionally biased region" description="Basic and acidic residues" evidence="9">
    <location>
        <begin position="1"/>
        <end position="14"/>
    </location>
</feature>
<keyword evidence="5 8" id="KW-0339">Growth factor</keyword>
<feature type="region of interest" description="Disordered" evidence="9">
    <location>
        <begin position="474"/>
        <end position="495"/>
    </location>
</feature>
<evidence type="ECO:0000256" key="8">
    <source>
        <dbReference type="RuleBase" id="RU000354"/>
    </source>
</evidence>
<dbReference type="InterPro" id="IPR015615">
    <property type="entry name" value="TGF-beta-rel"/>
</dbReference>
<evidence type="ECO:0000259" key="10">
    <source>
        <dbReference type="PROSITE" id="PS51362"/>
    </source>
</evidence>
<name>A0AAV4BSB3_9GAST</name>
<proteinExistence type="inferred from homology"/>
<evidence type="ECO:0000256" key="4">
    <source>
        <dbReference type="ARBA" id="ARBA00022729"/>
    </source>
</evidence>
<gene>
    <name evidence="11" type="ORF">PoB_004873200</name>
</gene>
<feature type="compositionally biased region" description="Polar residues" evidence="9">
    <location>
        <begin position="478"/>
        <end position="489"/>
    </location>
</feature>